<dbReference type="InterPro" id="IPR037185">
    <property type="entry name" value="EmrE-like"/>
</dbReference>
<evidence type="ECO:0000256" key="3">
    <source>
        <dbReference type="ARBA" id="ARBA00022692"/>
    </source>
</evidence>
<dbReference type="InterPro" id="IPR000620">
    <property type="entry name" value="EamA_dom"/>
</dbReference>
<feature type="transmembrane region" description="Helical" evidence="6">
    <location>
        <begin position="203"/>
        <end position="227"/>
    </location>
</feature>
<dbReference type="KEGG" id="azz:DEW08_26535"/>
<comment type="subcellular location">
    <subcellularLocation>
        <location evidence="1">Membrane</location>
        <topology evidence="1">Multi-pass membrane protein</topology>
    </subcellularLocation>
</comment>
<feature type="transmembrane region" description="Helical" evidence="6">
    <location>
        <begin position="31"/>
        <end position="48"/>
    </location>
</feature>
<comment type="similarity">
    <text evidence="2">Belongs to the EamA transporter family.</text>
</comment>
<keyword evidence="8" id="KW-0614">Plasmid</keyword>
<evidence type="ECO:0000313" key="9">
    <source>
        <dbReference type="Proteomes" id="UP000245629"/>
    </source>
</evidence>
<dbReference type="PANTHER" id="PTHR32322:SF2">
    <property type="entry name" value="EAMA DOMAIN-CONTAINING PROTEIN"/>
    <property type="match status" value="1"/>
</dbReference>
<organism evidence="8 9">
    <name type="scientific">Azospirillum thermophilum</name>
    <dbReference type="NCBI Taxonomy" id="2202148"/>
    <lineage>
        <taxon>Bacteria</taxon>
        <taxon>Pseudomonadati</taxon>
        <taxon>Pseudomonadota</taxon>
        <taxon>Alphaproteobacteria</taxon>
        <taxon>Rhodospirillales</taxon>
        <taxon>Azospirillaceae</taxon>
        <taxon>Azospirillum</taxon>
    </lineage>
</organism>
<geneLocation type="plasmid" evidence="8 9">
    <name>unnamed2</name>
</geneLocation>
<feature type="transmembrane region" description="Helical" evidence="6">
    <location>
        <begin position="177"/>
        <end position="197"/>
    </location>
</feature>
<feature type="domain" description="EamA" evidence="7">
    <location>
        <begin position="2"/>
        <end position="130"/>
    </location>
</feature>
<name>A0A2S2CZ97_9PROT</name>
<keyword evidence="5 6" id="KW-0472">Membrane</keyword>
<feature type="transmembrane region" description="Helical" evidence="6">
    <location>
        <begin position="115"/>
        <end position="133"/>
    </location>
</feature>
<evidence type="ECO:0000256" key="5">
    <source>
        <dbReference type="ARBA" id="ARBA00023136"/>
    </source>
</evidence>
<proteinExistence type="inferred from homology"/>
<evidence type="ECO:0000259" key="7">
    <source>
        <dbReference type="Pfam" id="PF00892"/>
    </source>
</evidence>
<dbReference type="OrthoDB" id="184388at2"/>
<evidence type="ECO:0000256" key="4">
    <source>
        <dbReference type="ARBA" id="ARBA00022989"/>
    </source>
</evidence>
<evidence type="ECO:0000256" key="6">
    <source>
        <dbReference type="SAM" id="Phobius"/>
    </source>
</evidence>
<dbReference type="RefSeq" id="WP_109333476.1">
    <property type="nucleotide sequence ID" value="NZ_CP029357.1"/>
</dbReference>
<feature type="transmembrane region" description="Helical" evidence="6">
    <location>
        <begin position="145"/>
        <end position="165"/>
    </location>
</feature>
<dbReference type="Proteomes" id="UP000245629">
    <property type="component" value="Plasmid unnamed2"/>
</dbReference>
<dbReference type="SUPFAM" id="SSF103481">
    <property type="entry name" value="Multidrug resistance efflux transporter EmrE"/>
    <property type="match status" value="2"/>
</dbReference>
<feature type="transmembrane region" description="Helical" evidence="6">
    <location>
        <begin position="264"/>
        <end position="281"/>
    </location>
</feature>
<keyword evidence="4 6" id="KW-1133">Transmembrane helix</keyword>
<dbReference type="InterPro" id="IPR050638">
    <property type="entry name" value="AA-Vitamin_Transporters"/>
</dbReference>
<keyword evidence="9" id="KW-1185">Reference proteome</keyword>
<feature type="transmembrane region" description="Helical" evidence="6">
    <location>
        <begin position="239"/>
        <end position="258"/>
    </location>
</feature>
<accession>A0A2S2CZ97</accession>
<evidence type="ECO:0000256" key="1">
    <source>
        <dbReference type="ARBA" id="ARBA00004141"/>
    </source>
</evidence>
<sequence length="290" mass="30744">MLGLVLLCLLWGVQQATIKIAMTGVPPVLQGGLRSLGAVVLVWGWASWRGLRLFERDGTLGPGLLAGLLFALEFLLIYWGLTYTTASRSILFLYTAPFVVALGAHLLLPGERLSRLQAVGLLCAFAGVAAAFAEGLRLPTYRELAGDLMVLGGAVLWGATTLLIKTTRLVRSSPTKVLFYQLAVSAALLPVGSALLGEGGVVALSPLVLACLAYQIVVIAALSYLAWFWLIARYPAARLSAFTFLTPLFGVMAGALLLGERITGGFVAAMALVCAGIYLVNRRPALPRTT</sequence>
<evidence type="ECO:0000256" key="2">
    <source>
        <dbReference type="ARBA" id="ARBA00007362"/>
    </source>
</evidence>
<reference evidence="9" key="1">
    <citation type="submission" date="2018-05" db="EMBL/GenBank/DDBJ databases">
        <title>Azospirillum thermophila sp. nov., a novel isolated from hot spring.</title>
        <authorList>
            <person name="Zhao Z."/>
        </authorList>
    </citation>
    <scope>NUCLEOTIDE SEQUENCE [LARGE SCALE GENOMIC DNA]</scope>
    <source>
        <strain evidence="9">CFH 70021</strain>
        <plasmid evidence="9">unnamed2</plasmid>
    </source>
</reference>
<feature type="transmembrane region" description="Helical" evidence="6">
    <location>
        <begin position="60"/>
        <end position="79"/>
    </location>
</feature>
<keyword evidence="3 6" id="KW-0812">Transmembrane</keyword>
<gene>
    <name evidence="8" type="ORF">DEW08_26535</name>
</gene>
<dbReference type="Pfam" id="PF00892">
    <property type="entry name" value="EamA"/>
    <property type="match status" value="2"/>
</dbReference>
<dbReference type="AlphaFoldDB" id="A0A2S2CZ97"/>
<evidence type="ECO:0000313" key="8">
    <source>
        <dbReference type="EMBL" id="AWK89809.1"/>
    </source>
</evidence>
<dbReference type="EMBL" id="CP029357">
    <property type="protein sequence ID" value="AWK89809.1"/>
    <property type="molecule type" value="Genomic_DNA"/>
</dbReference>
<feature type="domain" description="EamA" evidence="7">
    <location>
        <begin position="145"/>
        <end position="281"/>
    </location>
</feature>
<feature type="transmembrane region" description="Helical" evidence="6">
    <location>
        <begin position="91"/>
        <end position="108"/>
    </location>
</feature>
<dbReference type="PANTHER" id="PTHR32322">
    <property type="entry name" value="INNER MEMBRANE TRANSPORTER"/>
    <property type="match status" value="1"/>
</dbReference>
<dbReference type="GO" id="GO:0016020">
    <property type="term" value="C:membrane"/>
    <property type="evidence" value="ECO:0007669"/>
    <property type="project" value="UniProtKB-SubCell"/>
</dbReference>
<protein>
    <submittedName>
        <fullName evidence="8">EamA family transporter</fullName>
    </submittedName>
</protein>